<reference evidence="1" key="1">
    <citation type="submission" date="2014-11" db="EMBL/GenBank/DDBJ databases">
        <authorList>
            <person name="Amaro Gonzalez C."/>
        </authorList>
    </citation>
    <scope>NUCLEOTIDE SEQUENCE</scope>
</reference>
<dbReference type="AlphaFoldDB" id="A0A0E9SLG2"/>
<reference evidence="1" key="2">
    <citation type="journal article" date="2015" name="Fish Shellfish Immunol.">
        <title>Early steps in the European eel (Anguilla anguilla)-Vibrio vulnificus interaction in the gills: Role of the RtxA13 toxin.</title>
        <authorList>
            <person name="Callol A."/>
            <person name="Pajuelo D."/>
            <person name="Ebbesson L."/>
            <person name="Teles M."/>
            <person name="MacKenzie S."/>
            <person name="Amaro C."/>
        </authorList>
    </citation>
    <scope>NUCLEOTIDE SEQUENCE</scope>
</reference>
<sequence>MEHICRKLHRTAAGSRSKYIRRRKRDIALSTETLSQVFQIN</sequence>
<accession>A0A0E9SLG2</accession>
<organism evidence="1">
    <name type="scientific">Anguilla anguilla</name>
    <name type="common">European freshwater eel</name>
    <name type="synonym">Muraena anguilla</name>
    <dbReference type="NCBI Taxonomy" id="7936"/>
    <lineage>
        <taxon>Eukaryota</taxon>
        <taxon>Metazoa</taxon>
        <taxon>Chordata</taxon>
        <taxon>Craniata</taxon>
        <taxon>Vertebrata</taxon>
        <taxon>Euteleostomi</taxon>
        <taxon>Actinopterygii</taxon>
        <taxon>Neopterygii</taxon>
        <taxon>Teleostei</taxon>
        <taxon>Anguilliformes</taxon>
        <taxon>Anguillidae</taxon>
        <taxon>Anguilla</taxon>
    </lineage>
</organism>
<evidence type="ECO:0000313" key="1">
    <source>
        <dbReference type="EMBL" id="JAH41323.1"/>
    </source>
</evidence>
<proteinExistence type="predicted"/>
<protein>
    <submittedName>
        <fullName evidence="1">Uncharacterized protein</fullName>
    </submittedName>
</protein>
<dbReference type="EMBL" id="GBXM01067254">
    <property type="protein sequence ID" value="JAH41323.1"/>
    <property type="molecule type" value="Transcribed_RNA"/>
</dbReference>
<name>A0A0E9SLG2_ANGAN</name>